<dbReference type="EMBL" id="AKWJ02000034">
    <property type="protein sequence ID" value="EKP11974.1"/>
    <property type="molecule type" value="Genomic_DNA"/>
</dbReference>
<proteinExistence type="predicted"/>
<evidence type="ECO:0000313" key="2">
    <source>
        <dbReference type="Proteomes" id="UP000002837"/>
    </source>
</evidence>
<evidence type="ECO:0000313" key="1">
    <source>
        <dbReference type="EMBL" id="EKP11974.1"/>
    </source>
</evidence>
<keyword evidence="2" id="KW-1185">Reference proteome</keyword>
<sequence>MGCFDAGSDMAFGKGFAIKVWGIFMKNVVVPSIFPKIKIREYYYGYDFK</sequence>
<name>A0ABP2S0A3_LEPBO</name>
<protein>
    <submittedName>
        <fullName evidence="1">Uncharacterized protein</fullName>
    </submittedName>
</protein>
<dbReference type="Proteomes" id="UP000002837">
    <property type="component" value="Unassembled WGS sequence"/>
</dbReference>
<gene>
    <name evidence="1" type="ORF">LEP1GSC128_0296</name>
</gene>
<comment type="caution">
    <text evidence="1">The sequence shown here is derived from an EMBL/GenBank/DDBJ whole genome shotgun (WGS) entry which is preliminary data.</text>
</comment>
<organism evidence="1 2">
    <name type="scientific">Leptospira borgpetersenii str. 200801926</name>
    <dbReference type="NCBI Taxonomy" id="1193009"/>
    <lineage>
        <taxon>Bacteria</taxon>
        <taxon>Pseudomonadati</taxon>
        <taxon>Spirochaetota</taxon>
        <taxon>Spirochaetia</taxon>
        <taxon>Leptospirales</taxon>
        <taxon>Leptospiraceae</taxon>
        <taxon>Leptospira</taxon>
    </lineage>
</organism>
<accession>A0ABP2S0A3</accession>
<reference evidence="1" key="1">
    <citation type="submission" date="2012-09" db="EMBL/GenBank/DDBJ databases">
        <authorList>
            <person name="Harkins D.M."/>
            <person name="Durkin A.S."/>
            <person name="Brinkac L.M."/>
            <person name="Selengut J.D."/>
            <person name="Sanka R."/>
            <person name="DePew J."/>
            <person name="Purushe J."/>
            <person name="Picardeau M."/>
            <person name="Werts C."/>
            <person name="Goarant C."/>
            <person name="Vinetz J.M."/>
            <person name="Sutton G.G."/>
            <person name="Nelson W.C."/>
            <person name="Fouts D.E."/>
        </authorList>
    </citation>
    <scope>NUCLEOTIDE SEQUENCE [LARGE SCALE GENOMIC DNA]</scope>
    <source>
        <strain evidence="1">200801926</strain>
    </source>
</reference>